<keyword evidence="2" id="KW-0472">Membrane</keyword>
<sequence length="510" mass="53583">MTTNGLTGATRTDGHRTYGNWRRPATAGLGGLGMLATAVLFVGIAAAIIASMTAGLGPALIVASVFGVVLLTVAVKDRHGQSALGRTLNRIGWTRTRRRGSHLYRSGPTGRAKWGTFQLPGLAASSQLGEWTDSHGRPFALLHTPATRHYTVVLAAEPDGAALVDQEQIDNQVAEFGIWLANLGDEPGIEGASITIETAPDTGTRLRAEVEGSLDPDAPPFAQTVLADVVAQYPLGSATIRAYIAITFNEVYRASVNRSKRRKPDEVATDLASRLPGLTTSLTATGAGAARPLSAQELCEVIRVAYDPAAGRLIDEARAAGEPAALTWPEVGPAAAEARWGSYRHDSAVSSTWTMTSPPRGVVQSGILARLLAPHRDIARKRVTLLYRPIDPARAAALVEADLNAARFNSTASAKPTARSTLSARSAQATASEEAAGAGLVNFGLIVTATTTDPDLEPDARAAVDSLTAAARLRMRPAYGSQDTAFAAGLPLGLVLPRHLRLPTEVREAL</sequence>
<dbReference type="NCBIfam" id="NF042935">
    <property type="entry name" value="SCO6880_fam"/>
    <property type="match status" value="1"/>
</dbReference>
<feature type="region of interest" description="Disordered" evidence="1">
    <location>
        <begin position="1"/>
        <end position="20"/>
    </location>
</feature>
<accession>A0ABW4LIR5</accession>
<keyword evidence="2" id="KW-0812">Transmembrane</keyword>
<dbReference type="EMBL" id="JBHUEA010000020">
    <property type="protein sequence ID" value="MFD1722427.1"/>
    <property type="molecule type" value="Genomic_DNA"/>
</dbReference>
<comment type="caution">
    <text evidence="3">The sequence shown here is derived from an EMBL/GenBank/DDBJ whole genome shotgun (WGS) entry which is preliminary data.</text>
</comment>
<dbReference type="InterPro" id="IPR049978">
    <property type="entry name" value="SCO6880-like"/>
</dbReference>
<proteinExistence type="predicted"/>
<keyword evidence="4" id="KW-1185">Reference proteome</keyword>
<protein>
    <submittedName>
        <fullName evidence="3">SCO6880 family protein</fullName>
    </submittedName>
</protein>
<evidence type="ECO:0000256" key="1">
    <source>
        <dbReference type="SAM" id="MobiDB-lite"/>
    </source>
</evidence>
<organism evidence="3 4">
    <name type="scientific">Amnibacterium endophyticum</name>
    <dbReference type="NCBI Taxonomy" id="2109337"/>
    <lineage>
        <taxon>Bacteria</taxon>
        <taxon>Bacillati</taxon>
        <taxon>Actinomycetota</taxon>
        <taxon>Actinomycetes</taxon>
        <taxon>Micrococcales</taxon>
        <taxon>Microbacteriaceae</taxon>
        <taxon>Amnibacterium</taxon>
    </lineage>
</organism>
<dbReference type="RefSeq" id="WP_377935512.1">
    <property type="nucleotide sequence ID" value="NZ_JBHUEA010000020.1"/>
</dbReference>
<keyword evidence="2" id="KW-1133">Transmembrane helix</keyword>
<reference evidence="4" key="1">
    <citation type="journal article" date="2019" name="Int. J. Syst. Evol. Microbiol.">
        <title>The Global Catalogue of Microorganisms (GCM) 10K type strain sequencing project: providing services to taxonomists for standard genome sequencing and annotation.</title>
        <authorList>
            <consortium name="The Broad Institute Genomics Platform"/>
            <consortium name="The Broad Institute Genome Sequencing Center for Infectious Disease"/>
            <person name="Wu L."/>
            <person name="Ma J."/>
        </authorList>
    </citation>
    <scope>NUCLEOTIDE SEQUENCE [LARGE SCALE GENOMIC DNA]</scope>
    <source>
        <strain evidence="4">CGMCC 1.12471</strain>
    </source>
</reference>
<gene>
    <name evidence="3" type="ORF">ACFSBI_12790</name>
</gene>
<name>A0ABW4LIR5_9MICO</name>
<evidence type="ECO:0000313" key="4">
    <source>
        <dbReference type="Proteomes" id="UP001597347"/>
    </source>
</evidence>
<dbReference type="Proteomes" id="UP001597347">
    <property type="component" value="Unassembled WGS sequence"/>
</dbReference>
<feature type="transmembrane region" description="Helical" evidence="2">
    <location>
        <begin position="25"/>
        <end position="50"/>
    </location>
</feature>
<feature type="compositionally biased region" description="Polar residues" evidence="1">
    <location>
        <begin position="1"/>
        <end position="10"/>
    </location>
</feature>
<evidence type="ECO:0000313" key="3">
    <source>
        <dbReference type="EMBL" id="MFD1722427.1"/>
    </source>
</evidence>
<evidence type="ECO:0000256" key="2">
    <source>
        <dbReference type="SAM" id="Phobius"/>
    </source>
</evidence>
<feature type="transmembrane region" description="Helical" evidence="2">
    <location>
        <begin position="56"/>
        <end position="75"/>
    </location>
</feature>